<dbReference type="AlphaFoldDB" id="A0A918XBF1"/>
<feature type="domain" description="SWIM-type" evidence="2">
    <location>
        <begin position="67"/>
        <end position="104"/>
    </location>
</feature>
<dbReference type="InterPro" id="IPR007527">
    <property type="entry name" value="Znf_SWIM"/>
</dbReference>
<dbReference type="Proteomes" id="UP000654947">
    <property type="component" value="Unassembled WGS sequence"/>
</dbReference>
<protein>
    <recommendedName>
        <fullName evidence="2">SWIM-type domain-containing protein</fullName>
    </recommendedName>
</protein>
<keyword evidence="1" id="KW-0479">Metal-binding</keyword>
<proteinExistence type="predicted"/>
<sequence>MKRTLRSQPSHSPIRFNGPMPSYTREDLLELAGAKSYDRGVHYVAQVEEVVLDGRTVRGTVHGTDAYQVELTPLRNGMEWDCDCPWAEDGNFCKHCVALGLVHLYNADHGVETPRAPDLQAYLRSLSTTDLVELVLEATDASPELRGRLELRASAAGYGSNDSGADNADSAGRSLVEAALRVTGFVEYTEARVYADRVHEVARLVEMKTEQGMATMAEELARHAATLLDQQAGVVDDSGGHIGEAGARLLDAHVQACEIAAPESRALAEWLLDLQLDGTGLTDPQMGDYAGVLGEEGLEHYRRELFEGDTGETANSWSTGFLKSEYAREVGDTDLLVQTLASQGSGAYPGIVSVLDDAGRGAEALEWAEKGLSEGSRHVSGRLVEYAVQAHRAAGRAEEAQRLRWEAFERNPMVYTYRALHRDFPDDQWPTVRGQALTVLSRSAARRQARHFPCSLVEVLVDEGCAGEAWVAATEHGCDPHQWLRVAALREKDRPEDAAAVYVHAAQERVVRVDTSLYPEAADLARRGRDLYERAGQPEEARSFVERIRSEHHRKRRFLAELDRVGL</sequence>
<organism evidence="3 4">
    <name type="scientific">Nocardiopsis kunsanensis</name>
    <dbReference type="NCBI Taxonomy" id="141693"/>
    <lineage>
        <taxon>Bacteria</taxon>
        <taxon>Bacillati</taxon>
        <taxon>Actinomycetota</taxon>
        <taxon>Actinomycetes</taxon>
        <taxon>Streptosporangiales</taxon>
        <taxon>Nocardiopsidaceae</taxon>
        <taxon>Nocardiopsis</taxon>
    </lineage>
</organism>
<keyword evidence="1" id="KW-0862">Zinc</keyword>
<evidence type="ECO:0000313" key="3">
    <source>
        <dbReference type="EMBL" id="GHD20649.1"/>
    </source>
</evidence>
<dbReference type="GO" id="GO:0008270">
    <property type="term" value="F:zinc ion binding"/>
    <property type="evidence" value="ECO:0007669"/>
    <property type="project" value="UniProtKB-KW"/>
</dbReference>
<evidence type="ECO:0000256" key="1">
    <source>
        <dbReference type="PROSITE-ProRule" id="PRU00325"/>
    </source>
</evidence>
<comment type="caution">
    <text evidence="3">The sequence shown here is derived from an EMBL/GenBank/DDBJ whole genome shotgun (WGS) entry which is preliminary data.</text>
</comment>
<dbReference type="PROSITE" id="PS50966">
    <property type="entry name" value="ZF_SWIM"/>
    <property type="match status" value="1"/>
</dbReference>
<evidence type="ECO:0000313" key="4">
    <source>
        <dbReference type="Proteomes" id="UP000654947"/>
    </source>
</evidence>
<keyword evidence="4" id="KW-1185">Reference proteome</keyword>
<dbReference type="EMBL" id="BMXL01000004">
    <property type="protein sequence ID" value="GHD20649.1"/>
    <property type="molecule type" value="Genomic_DNA"/>
</dbReference>
<reference evidence="3 4" key="1">
    <citation type="journal article" date="2014" name="Int. J. Syst. Evol. Microbiol.">
        <title>Complete genome sequence of Corynebacterium casei LMG S-19264T (=DSM 44701T), isolated from a smear-ripened cheese.</title>
        <authorList>
            <consortium name="US DOE Joint Genome Institute (JGI-PGF)"/>
            <person name="Walter F."/>
            <person name="Albersmeier A."/>
            <person name="Kalinowski J."/>
            <person name="Ruckert C."/>
        </authorList>
    </citation>
    <scope>NUCLEOTIDE SEQUENCE [LARGE SCALE GENOMIC DNA]</scope>
    <source>
        <strain evidence="3 4">KCTC 19473</strain>
    </source>
</reference>
<dbReference type="Pfam" id="PF04434">
    <property type="entry name" value="SWIM"/>
    <property type="match status" value="1"/>
</dbReference>
<name>A0A918XBF1_9ACTN</name>
<keyword evidence="1" id="KW-0863">Zinc-finger</keyword>
<gene>
    <name evidence="3" type="ORF">GCM10007147_13290</name>
</gene>
<accession>A0A918XBF1</accession>
<evidence type="ECO:0000259" key="2">
    <source>
        <dbReference type="PROSITE" id="PS50966"/>
    </source>
</evidence>